<organism evidence="2 3">
    <name type="scientific">Rubripirellula amarantea</name>
    <dbReference type="NCBI Taxonomy" id="2527999"/>
    <lineage>
        <taxon>Bacteria</taxon>
        <taxon>Pseudomonadati</taxon>
        <taxon>Planctomycetota</taxon>
        <taxon>Planctomycetia</taxon>
        <taxon>Pirellulales</taxon>
        <taxon>Pirellulaceae</taxon>
        <taxon>Rubripirellula</taxon>
    </lineage>
</organism>
<reference evidence="2 3" key="1">
    <citation type="submission" date="2019-02" db="EMBL/GenBank/DDBJ databases">
        <title>Deep-cultivation of Planctomycetes and their phenomic and genomic characterization uncovers novel biology.</title>
        <authorList>
            <person name="Wiegand S."/>
            <person name="Jogler M."/>
            <person name="Boedeker C."/>
            <person name="Pinto D."/>
            <person name="Vollmers J."/>
            <person name="Rivas-Marin E."/>
            <person name="Kohn T."/>
            <person name="Peeters S.H."/>
            <person name="Heuer A."/>
            <person name="Rast P."/>
            <person name="Oberbeckmann S."/>
            <person name="Bunk B."/>
            <person name="Jeske O."/>
            <person name="Meyerdierks A."/>
            <person name="Storesund J.E."/>
            <person name="Kallscheuer N."/>
            <person name="Luecker S."/>
            <person name="Lage O.M."/>
            <person name="Pohl T."/>
            <person name="Merkel B.J."/>
            <person name="Hornburger P."/>
            <person name="Mueller R.-W."/>
            <person name="Bruemmer F."/>
            <person name="Labrenz M."/>
            <person name="Spormann A.M."/>
            <person name="Op Den Camp H."/>
            <person name="Overmann J."/>
            <person name="Amann R."/>
            <person name="Jetten M.S.M."/>
            <person name="Mascher T."/>
            <person name="Medema M.H."/>
            <person name="Devos D.P."/>
            <person name="Kaster A.-K."/>
            <person name="Ovreas L."/>
            <person name="Rohde M."/>
            <person name="Galperin M.Y."/>
            <person name="Jogler C."/>
        </authorList>
    </citation>
    <scope>NUCLEOTIDE SEQUENCE [LARGE SCALE GENOMIC DNA]</scope>
    <source>
        <strain evidence="2 3">Pla22</strain>
    </source>
</reference>
<proteinExistence type="predicted"/>
<dbReference type="Pfam" id="PF09861">
    <property type="entry name" value="Lar_N"/>
    <property type="match status" value="1"/>
</dbReference>
<name>A0A5C5WV52_9BACT</name>
<dbReference type="GO" id="GO:0050043">
    <property type="term" value="F:lactate racemase activity"/>
    <property type="evidence" value="ECO:0007669"/>
    <property type="project" value="InterPro"/>
</dbReference>
<protein>
    <recommendedName>
        <fullName evidence="1">LarA-like N-terminal domain-containing protein</fullName>
    </recommendedName>
</protein>
<keyword evidence="3" id="KW-1185">Reference proteome</keyword>
<dbReference type="EMBL" id="SJPI01000001">
    <property type="protein sequence ID" value="TWT54139.1"/>
    <property type="molecule type" value="Genomic_DNA"/>
</dbReference>
<sequence length="428" mass="46842">MNTSDATIRFPKVFRVRQDLFERPLPDVPKSVADTIEQSQLLEAIKPGQRVAIAVGSRGIANLPQIVRQVVDCVVAAGGTPFIVPAMGSHGGATAQGQTEILNSLSINPQTMNCEIHSSMETISLGQTDEGFDIRFDEFAANADQIIVVNRVKPHTRITGTLQSGLVKMLLIGLGKQAGASAYHEVMGRYHYRLENMAVPIVKHIVRELPILMGLAVIEDAADQTSHVEAVAGKDWLAREPELLAMATMQMPRLPFDEIDLLIIDRIGKEISGTGMDTNVIGRKSNDNIADANEWPKVKQIYVRSLSPKTAGNAAGIGIAEYCHRRVVNELDENKTRINCITSDHVTAGRIPLTFDSDLEVFEAAVSQMNSRPPSEIKWVSIRDTLSLGEMICSEALLEQAQQSSQLDPITPLYPLSFNDEGDARLLD</sequence>
<dbReference type="OrthoDB" id="9788398at2"/>
<evidence type="ECO:0000259" key="1">
    <source>
        <dbReference type="Pfam" id="PF09861"/>
    </source>
</evidence>
<dbReference type="Gene3D" id="3.40.50.11440">
    <property type="match status" value="1"/>
</dbReference>
<gene>
    <name evidence="2" type="ORF">Pla22_17740</name>
</gene>
<dbReference type="AlphaFoldDB" id="A0A5C5WV52"/>
<evidence type="ECO:0000313" key="2">
    <source>
        <dbReference type="EMBL" id="TWT54139.1"/>
    </source>
</evidence>
<comment type="caution">
    <text evidence="2">The sequence shown here is derived from an EMBL/GenBank/DDBJ whole genome shotgun (WGS) entry which is preliminary data.</text>
</comment>
<feature type="domain" description="LarA-like N-terminal" evidence="1">
    <location>
        <begin position="28"/>
        <end position="187"/>
    </location>
</feature>
<accession>A0A5C5WV52</accession>
<dbReference type="InterPro" id="IPR018657">
    <property type="entry name" value="LarA-like_N"/>
</dbReference>
<dbReference type="RefSeq" id="WP_146514231.1">
    <property type="nucleotide sequence ID" value="NZ_SJPI01000001.1"/>
</dbReference>
<evidence type="ECO:0000313" key="3">
    <source>
        <dbReference type="Proteomes" id="UP000316598"/>
    </source>
</evidence>
<dbReference type="Proteomes" id="UP000316598">
    <property type="component" value="Unassembled WGS sequence"/>
</dbReference>